<dbReference type="EMBL" id="JH816565">
    <property type="protein sequence ID" value="EKC19136.1"/>
    <property type="molecule type" value="Genomic_DNA"/>
</dbReference>
<sequence>MKFRPDVVLVRLGLTVCLCGFGLFLLIFYVGVPEETAPETKFPSKHLPNRKVRMLVLNNTTSRSNVIETQRQNRGLAGKHSTPALHVGQGAVNVTIVDERQRGECMPIQMIFTFVNIWLNFIHSLLSCVLVLLYWMQAARDGTFSKDGVTLVRFDKHSNLGLPVLMKDYPVYRTPTVDTVTYLLQSNQQYLMVGTSAALPSDYLRFRELNPPQAAVLTGLIKEIIWVWPKWDYRTHFAEYSLSVIQAGTITTRKGKRFCLCMFDSDSSENTCFYNSLSDSSSGVVHLDFQDCDVRHTVKYVELREDIAANYFQRRKDKFSDSKSETLLDVDVDFLYFMSAGESLVRAKVSHDVIDDLNSNLCRLLCPSSGDQETAMDRFISEFIDRVQSHKLKHKFVSNFTELYKNGMNFFQKENFRWLPYLCPVTADQTRLFISRFVRSVASLPIPQLAALRRTGFCLNPGRQSIRDLPEKKFTVCTGEVFMFNNQGNYVDPLEQRKRLRNFRDIVTEVCNFPVKLVTVCRSVRDGFTDRTLETMHEQLIIDVLRRRLSDTNVFYDTTMLGGKRGFRVTSIS</sequence>
<evidence type="ECO:0000313" key="1">
    <source>
        <dbReference type="EMBL" id="EKC19136.1"/>
    </source>
</evidence>
<reference evidence="1" key="1">
    <citation type="journal article" date="2012" name="Nature">
        <title>The oyster genome reveals stress adaptation and complexity of shell formation.</title>
        <authorList>
            <person name="Zhang G."/>
            <person name="Fang X."/>
            <person name="Guo X."/>
            <person name="Li L."/>
            <person name="Luo R."/>
            <person name="Xu F."/>
            <person name="Yang P."/>
            <person name="Zhang L."/>
            <person name="Wang X."/>
            <person name="Qi H."/>
            <person name="Xiong Z."/>
            <person name="Que H."/>
            <person name="Xie Y."/>
            <person name="Holland P.W."/>
            <person name="Paps J."/>
            <person name="Zhu Y."/>
            <person name="Wu F."/>
            <person name="Chen Y."/>
            <person name="Wang J."/>
            <person name="Peng C."/>
            <person name="Meng J."/>
            <person name="Yang L."/>
            <person name="Liu J."/>
            <person name="Wen B."/>
            <person name="Zhang N."/>
            <person name="Huang Z."/>
            <person name="Zhu Q."/>
            <person name="Feng Y."/>
            <person name="Mount A."/>
            <person name="Hedgecock D."/>
            <person name="Xu Z."/>
            <person name="Liu Y."/>
            <person name="Domazet-Loso T."/>
            <person name="Du Y."/>
            <person name="Sun X."/>
            <person name="Zhang S."/>
            <person name="Liu B."/>
            <person name="Cheng P."/>
            <person name="Jiang X."/>
            <person name="Li J."/>
            <person name="Fan D."/>
            <person name="Wang W."/>
            <person name="Fu W."/>
            <person name="Wang T."/>
            <person name="Wang B."/>
            <person name="Zhang J."/>
            <person name="Peng Z."/>
            <person name="Li Y."/>
            <person name="Li N."/>
            <person name="Wang J."/>
            <person name="Chen M."/>
            <person name="He Y."/>
            <person name="Tan F."/>
            <person name="Song X."/>
            <person name="Zheng Q."/>
            <person name="Huang R."/>
            <person name="Yang H."/>
            <person name="Du X."/>
            <person name="Chen L."/>
            <person name="Yang M."/>
            <person name="Gaffney P.M."/>
            <person name="Wang S."/>
            <person name="Luo L."/>
            <person name="She Z."/>
            <person name="Ming Y."/>
            <person name="Huang W."/>
            <person name="Zhang S."/>
            <person name="Huang B."/>
            <person name="Zhang Y."/>
            <person name="Qu T."/>
            <person name="Ni P."/>
            <person name="Miao G."/>
            <person name="Wang J."/>
            <person name="Wang Q."/>
            <person name="Steinberg C.E."/>
            <person name="Wang H."/>
            <person name="Li N."/>
            <person name="Qian L."/>
            <person name="Zhang G."/>
            <person name="Li Y."/>
            <person name="Yang H."/>
            <person name="Liu X."/>
            <person name="Wang J."/>
            <person name="Yin Y."/>
            <person name="Wang J."/>
        </authorList>
    </citation>
    <scope>NUCLEOTIDE SEQUENCE [LARGE SCALE GENOMIC DNA]</scope>
    <source>
        <strain evidence="1">05x7-T-G4-1.051#20</strain>
    </source>
</reference>
<dbReference type="InParanoid" id="K1QCC7"/>
<protein>
    <submittedName>
        <fullName evidence="1">Uncharacterized protein</fullName>
    </submittedName>
</protein>
<dbReference type="AlphaFoldDB" id="K1QCC7"/>
<name>K1QCC7_MAGGI</name>
<organism evidence="1">
    <name type="scientific">Magallana gigas</name>
    <name type="common">Pacific oyster</name>
    <name type="synonym">Crassostrea gigas</name>
    <dbReference type="NCBI Taxonomy" id="29159"/>
    <lineage>
        <taxon>Eukaryota</taxon>
        <taxon>Metazoa</taxon>
        <taxon>Spiralia</taxon>
        <taxon>Lophotrochozoa</taxon>
        <taxon>Mollusca</taxon>
        <taxon>Bivalvia</taxon>
        <taxon>Autobranchia</taxon>
        <taxon>Pteriomorphia</taxon>
        <taxon>Ostreida</taxon>
        <taxon>Ostreoidea</taxon>
        <taxon>Ostreidae</taxon>
        <taxon>Magallana</taxon>
    </lineage>
</organism>
<accession>K1QCC7</accession>
<proteinExistence type="predicted"/>
<dbReference type="HOGENOM" id="CLU_475882_0_0_1"/>
<gene>
    <name evidence="1" type="ORF">CGI_10009631</name>
</gene>